<sequence length="166" mass="19155">MVPIHEENLLIKTMNPYSEVVTRIRERRIELKLTQQQVADRVGVTQEFYNQIERGKTKTIDSLLLYKISLALNTTLKTFFNQVDMAELDIKVSAKDVKGFSKSLIGYVYLEKRKEASEQKIPEYMVNQLTAEDTLEIAVNMAKRIQLDERIEKGPKSNQTESATNK</sequence>
<dbReference type="SUPFAM" id="SSF47413">
    <property type="entry name" value="lambda repressor-like DNA-binding domains"/>
    <property type="match status" value="1"/>
</dbReference>
<name>A0ABT8REL4_9BACT</name>
<feature type="domain" description="HTH cro/C1-type" evidence="2">
    <location>
        <begin position="24"/>
        <end position="79"/>
    </location>
</feature>
<dbReference type="Pfam" id="PF01381">
    <property type="entry name" value="HTH_3"/>
    <property type="match status" value="1"/>
</dbReference>
<dbReference type="RefSeq" id="WP_302040437.1">
    <property type="nucleotide sequence ID" value="NZ_JAUKPO010000020.1"/>
</dbReference>
<accession>A0ABT8REL4</accession>
<reference evidence="3" key="1">
    <citation type="submission" date="2023-07" db="EMBL/GenBank/DDBJ databases">
        <title>The genome sequence of Rhodocytophaga aerolata KACC 12507.</title>
        <authorList>
            <person name="Zhang X."/>
        </authorList>
    </citation>
    <scope>NUCLEOTIDE SEQUENCE</scope>
    <source>
        <strain evidence="3">KACC 12507</strain>
    </source>
</reference>
<dbReference type="InterPro" id="IPR010982">
    <property type="entry name" value="Lambda_DNA-bd_dom_sf"/>
</dbReference>
<keyword evidence="4" id="KW-1185">Reference proteome</keyword>
<dbReference type="PROSITE" id="PS50943">
    <property type="entry name" value="HTH_CROC1"/>
    <property type="match status" value="1"/>
</dbReference>
<protein>
    <submittedName>
        <fullName evidence="3">Helix-turn-helix transcriptional regulator</fullName>
    </submittedName>
</protein>
<dbReference type="SMART" id="SM00530">
    <property type="entry name" value="HTH_XRE"/>
    <property type="match status" value="1"/>
</dbReference>
<dbReference type="InterPro" id="IPR001387">
    <property type="entry name" value="Cro/C1-type_HTH"/>
</dbReference>
<organism evidence="3 4">
    <name type="scientific">Rhodocytophaga aerolata</name>
    <dbReference type="NCBI Taxonomy" id="455078"/>
    <lineage>
        <taxon>Bacteria</taxon>
        <taxon>Pseudomonadati</taxon>
        <taxon>Bacteroidota</taxon>
        <taxon>Cytophagia</taxon>
        <taxon>Cytophagales</taxon>
        <taxon>Rhodocytophagaceae</taxon>
        <taxon>Rhodocytophaga</taxon>
    </lineage>
</organism>
<dbReference type="Gene3D" id="1.10.260.40">
    <property type="entry name" value="lambda repressor-like DNA-binding domains"/>
    <property type="match status" value="1"/>
</dbReference>
<proteinExistence type="predicted"/>
<comment type="caution">
    <text evidence="3">The sequence shown here is derived from an EMBL/GenBank/DDBJ whole genome shotgun (WGS) entry which is preliminary data.</text>
</comment>
<dbReference type="CDD" id="cd00093">
    <property type="entry name" value="HTH_XRE"/>
    <property type="match status" value="1"/>
</dbReference>
<gene>
    <name evidence="3" type="ORF">Q0590_25370</name>
</gene>
<dbReference type="EMBL" id="JAUKPO010000020">
    <property type="protein sequence ID" value="MDO1449633.1"/>
    <property type="molecule type" value="Genomic_DNA"/>
</dbReference>
<evidence type="ECO:0000313" key="4">
    <source>
        <dbReference type="Proteomes" id="UP001168528"/>
    </source>
</evidence>
<dbReference type="Proteomes" id="UP001168528">
    <property type="component" value="Unassembled WGS sequence"/>
</dbReference>
<evidence type="ECO:0000256" key="1">
    <source>
        <dbReference type="ARBA" id="ARBA00023125"/>
    </source>
</evidence>
<dbReference type="PANTHER" id="PTHR46797">
    <property type="entry name" value="HTH-TYPE TRANSCRIPTIONAL REGULATOR"/>
    <property type="match status" value="1"/>
</dbReference>
<dbReference type="PANTHER" id="PTHR46797:SF1">
    <property type="entry name" value="METHYLPHOSPHONATE SYNTHASE"/>
    <property type="match status" value="1"/>
</dbReference>
<dbReference type="InterPro" id="IPR050807">
    <property type="entry name" value="TransReg_Diox_bact_type"/>
</dbReference>
<evidence type="ECO:0000313" key="3">
    <source>
        <dbReference type="EMBL" id="MDO1449633.1"/>
    </source>
</evidence>
<keyword evidence="1" id="KW-0238">DNA-binding</keyword>
<evidence type="ECO:0000259" key="2">
    <source>
        <dbReference type="PROSITE" id="PS50943"/>
    </source>
</evidence>